<dbReference type="EMBL" id="CAUWAG010000004">
    <property type="protein sequence ID" value="CAJ2502707.1"/>
    <property type="molecule type" value="Genomic_DNA"/>
</dbReference>
<sequence length="345" mass="39025">MAADIPIIDAHIHLYPEAEISTLAWCTPEHPLAKQHSLEEYNTATGDSKPQGFIFVETDRKNDLESGVKDGSGWKYPLMEVSWLKRIIAGQPKDGEGHTKEDAAMCTAFIPWAPLPSGAVVMEKYIDMVKKEAGDSWPKVRGFRYLLQDKPKGTMLQDNFIESLKFLGRKGFVFDLGVDQHNRGRAQLEEVVEMIDRAHDGVPEEQKVVFIINHMCKPDLTVYNTHTDTSFIAWRTAIYTLSKCNKTYMKLSGGFPEMPDSLKQRSAEDIFDALMPWMTILVASFGASRIMFASDWPVCTVGVGDGAWTKWKKIVERLCWMASFEEEEKRMVWGGTALKAYGIEQ</sequence>
<comment type="caution">
    <text evidence="3">The sequence shown here is derived from an EMBL/GenBank/DDBJ whole genome shotgun (WGS) entry which is preliminary data.</text>
</comment>
<dbReference type="PANTHER" id="PTHR43569:SF2">
    <property type="entry name" value="AMIDOHYDROLASE-RELATED DOMAIN-CONTAINING PROTEIN"/>
    <property type="match status" value="1"/>
</dbReference>
<dbReference type="Gene3D" id="3.20.20.140">
    <property type="entry name" value="Metal-dependent hydrolases"/>
    <property type="match status" value="1"/>
</dbReference>
<dbReference type="PANTHER" id="PTHR43569">
    <property type="entry name" value="AMIDOHYDROLASE"/>
    <property type="match status" value="1"/>
</dbReference>
<dbReference type="InterPro" id="IPR032466">
    <property type="entry name" value="Metal_Hydrolase"/>
</dbReference>
<dbReference type="InterPro" id="IPR006680">
    <property type="entry name" value="Amidohydro-rel"/>
</dbReference>
<name>A0AAI8VE35_9PEZI</name>
<gene>
    <name evidence="3" type="ORF">KHLLAP_LOCUS3175</name>
</gene>
<dbReference type="GO" id="GO:0016787">
    <property type="term" value="F:hydrolase activity"/>
    <property type="evidence" value="ECO:0007669"/>
    <property type="project" value="InterPro"/>
</dbReference>
<protein>
    <submittedName>
        <fullName evidence="3">Uu.00g101010.m01.CDS01</fullName>
    </submittedName>
</protein>
<evidence type="ECO:0000313" key="3">
    <source>
        <dbReference type="EMBL" id="CAJ2502707.1"/>
    </source>
</evidence>
<evidence type="ECO:0000256" key="1">
    <source>
        <dbReference type="ARBA" id="ARBA00038310"/>
    </source>
</evidence>
<comment type="similarity">
    <text evidence="1">Belongs to the metallo-dependent hydrolases superfamily.</text>
</comment>
<dbReference type="InterPro" id="IPR052350">
    <property type="entry name" value="Metallo-dep_Lactonases"/>
</dbReference>
<evidence type="ECO:0000259" key="2">
    <source>
        <dbReference type="Pfam" id="PF04909"/>
    </source>
</evidence>
<keyword evidence="4" id="KW-1185">Reference proteome</keyword>
<dbReference type="Proteomes" id="UP001295740">
    <property type="component" value="Unassembled WGS sequence"/>
</dbReference>
<reference evidence="3" key="1">
    <citation type="submission" date="2023-10" db="EMBL/GenBank/DDBJ databases">
        <authorList>
            <person name="Hackl T."/>
        </authorList>
    </citation>
    <scope>NUCLEOTIDE SEQUENCE</scope>
</reference>
<dbReference type="AlphaFoldDB" id="A0AAI8VE35"/>
<organism evidence="3 4">
    <name type="scientific">Anthostomella pinea</name>
    <dbReference type="NCBI Taxonomy" id="933095"/>
    <lineage>
        <taxon>Eukaryota</taxon>
        <taxon>Fungi</taxon>
        <taxon>Dikarya</taxon>
        <taxon>Ascomycota</taxon>
        <taxon>Pezizomycotina</taxon>
        <taxon>Sordariomycetes</taxon>
        <taxon>Xylariomycetidae</taxon>
        <taxon>Xylariales</taxon>
        <taxon>Xylariaceae</taxon>
        <taxon>Anthostomella</taxon>
    </lineage>
</organism>
<feature type="domain" description="Amidohydrolase-related" evidence="2">
    <location>
        <begin position="95"/>
        <end position="343"/>
    </location>
</feature>
<dbReference type="Pfam" id="PF04909">
    <property type="entry name" value="Amidohydro_2"/>
    <property type="match status" value="1"/>
</dbReference>
<evidence type="ECO:0000313" key="4">
    <source>
        <dbReference type="Proteomes" id="UP001295740"/>
    </source>
</evidence>
<accession>A0AAI8VE35</accession>
<proteinExistence type="inferred from homology"/>
<dbReference type="SUPFAM" id="SSF51556">
    <property type="entry name" value="Metallo-dependent hydrolases"/>
    <property type="match status" value="1"/>
</dbReference>